<dbReference type="Pfam" id="PF01081">
    <property type="entry name" value="Aldolase"/>
    <property type="match status" value="1"/>
</dbReference>
<sequence length="210" mass="23042">MFENTYKILKEEKAVAVIRTSTYEEAKEISIAAIEGGIKIIEVTMSVPDAPKLIKELKDKYNDVCVGAGTVLSRDNVDECIENGTDFIVSPCLDEEVIGYANQRKVLVIPGLMTMSELNRAYKMGLRFIKVFPGSVVGKGFIGAAKSIFNDICIMPTGGVKKENIVEWINAGADCSGIGSDLNKIYKTDGVDGVKEYCRLVKEEVKKTEK</sequence>
<accession>A0A2S7F843</accession>
<dbReference type="Gene3D" id="3.20.20.70">
    <property type="entry name" value="Aldolase class I"/>
    <property type="match status" value="1"/>
</dbReference>
<keyword evidence="4" id="KW-0456">Lyase</keyword>
<comment type="subunit">
    <text evidence="3">Homotrimer.</text>
</comment>
<name>A0A2S7F843_CLOBU</name>
<comment type="similarity">
    <text evidence="2">Belongs to the KHG/KDPG aldolase family.</text>
</comment>
<evidence type="ECO:0000256" key="3">
    <source>
        <dbReference type="ARBA" id="ARBA00011233"/>
    </source>
</evidence>
<dbReference type="PANTHER" id="PTHR30246:SF1">
    <property type="entry name" value="2-DEHYDRO-3-DEOXY-6-PHOSPHOGALACTONATE ALDOLASE-RELATED"/>
    <property type="match status" value="1"/>
</dbReference>
<comment type="pathway">
    <text evidence="1">Carbohydrate acid metabolism.</text>
</comment>
<dbReference type="AlphaFoldDB" id="A0A2S7F843"/>
<evidence type="ECO:0000256" key="5">
    <source>
        <dbReference type="ARBA" id="ARBA00023277"/>
    </source>
</evidence>
<evidence type="ECO:0000256" key="2">
    <source>
        <dbReference type="ARBA" id="ARBA00006906"/>
    </source>
</evidence>
<evidence type="ECO:0000313" key="6">
    <source>
        <dbReference type="EMBL" id="PPV13128.1"/>
    </source>
</evidence>
<dbReference type="GO" id="GO:0016829">
    <property type="term" value="F:lyase activity"/>
    <property type="evidence" value="ECO:0007669"/>
    <property type="project" value="UniProtKB-KW"/>
</dbReference>
<reference evidence="6 7" key="1">
    <citation type="submission" date="2016-01" db="EMBL/GenBank/DDBJ databases">
        <title>Characterization of the Clostridium difficile lineages that are prevalent in Hong Kong and China.</title>
        <authorList>
            <person name="Kwok J.S.-L."/>
            <person name="Lam W.-Y."/>
            <person name="Ip M."/>
            <person name="Chan T.-F."/>
            <person name="Hawkey P.M."/>
            <person name="Tsui S.K.-W."/>
        </authorList>
    </citation>
    <scope>NUCLEOTIDE SEQUENCE [LARGE SCALE GENOMIC DNA]</scope>
    <source>
        <strain evidence="6 7">300064</strain>
    </source>
</reference>
<proteinExistence type="inferred from homology"/>
<dbReference type="NCBIfam" id="TIGR01182">
    <property type="entry name" value="eda"/>
    <property type="match status" value="1"/>
</dbReference>
<dbReference type="EMBL" id="LRDH01000127">
    <property type="protein sequence ID" value="PPV13128.1"/>
    <property type="molecule type" value="Genomic_DNA"/>
</dbReference>
<evidence type="ECO:0000256" key="1">
    <source>
        <dbReference type="ARBA" id="ARBA00004761"/>
    </source>
</evidence>
<evidence type="ECO:0000256" key="4">
    <source>
        <dbReference type="ARBA" id="ARBA00023239"/>
    </source>
</evidence>
<comment type="caution">
    <text evidence="6">The sequence shown here is derived from an EMBL/GenBank/DDBJ whole genome shotgun (WGS) entry which is preliminary data.</text>
</comment>
<dbReference type="InterPro" id="IPR013785">
    <property type="entry name" value="Aldolase_TIM"/>
</dbReference>
<dbReference type="CDD" id="cd00452">
    <property type="entry name" value="KDPG_aldolase"/>
    <property type="match status" value="1"/>
</dbReference>
<dbReference type="Proteomes" id="UP000238081">
    <property type="component" value="Unassembled WGS sequence"/>
</dbReference>
<dbReference type="SUPFAM" id="SSF51569">
    <property type="entry name" value="Aldolase"/>
    <property type="match status" value="1"/>
</dbReference>
<keyword evidence="5" id="KW-0119">Carbohydrate metabolism</keyword>
<dbReference type="PANTHER" id="PTHR30246">
    <property type="entry name" value="2-KETO-3-DEOXY-6-PHOSPHOGLUCONATE ALDOLASE"/>
    <property type="match status" value="1"/>
</dbReference>
<protein>
    <submittedName>
        <fullName evidence="6">2-dehydro-3-deoxyphosphogluconate aldolase</fullName>
    </submittedName>
</protein>
<dbReference type="RefSeq" id="WP_104675647.1">
    <property type="nucleotide sequence ID" value="NZ_CAVLFH010000001.1"/>
</dbReference>
<dbReference type="InterPro" id="IPR000887">
    <property type="entry name" value="Aldlse_KDPG_KHG"/>
</dbReference>
<organism evidence="6 7">
    <name type="scientific">Clostridium butyricum</name>
    <dbReference type="NCBI Taxonomy" id="1492"/>
    <lineage>
        <taxon>Bacteria</taxon>
        <taxon>Bacillati</taxon>
        <taxon>Bacillota</taxon>
        <taxon>Clostridia</taxon>
        <taxon>Eubacteriales</taxon>
        <taxon>Clostridiaceae</taxon>
        <taxon>Clostridium</taxon>
    </lineage>
</organism>
<gene>
    <name evidence="6" type="ORF">AWN73_17230</name>
</gene>
<evidence type="ECO:0000313" key="7">
    <source>
        <dbReference type="Proteomes" id="UP000238081"/>
    </source>
</evidence>